<keyword evidence="9" id="KW-0408">Iron</keyword>
<evidence type="ECO:0000256" key="5">
    <source>
        <dbReference type="ARBA" id="ARBA00022692"/>
    </source>
</evidence>
<dbReference type="Gene3D" id="3.80.10.10">
    <property type="entry name" value="Ribonuclease Inhibitor"/>
    <property type="match status" value="1"/>
</dbReference>
<comment type="similarity">
    <text evidence="3">Belongs to the cytochrome P450 family.</text>
</comment>
<feature type="region of interest" description="Disordered" evidence="12">
    <location>
        <begin position="272"/>
        <end position="297"/>
    </location>
</feature>
<comment type="cofactor">
    <cofactor evidence="1">
        <name>heme</name>
        <dbReference type="ChEBI" id="CHEBI:30413"/>
    </cofactor>
</comment>
<keyword evidence="8" id="KW-0560">Oxidoreductase</keyword>
<dbReference type="GO" id="GO:0016020">
    <property type="term" value="C:membrane"/>
    <property type="evidence" value="ECO:0007669"/>
    <property type="project" value="UniProtKB-SubCell"/>
</dbReference>
<keyword evidence="6" id="KW-0479">Metal-binding</keyword>
<feature type="compositionally biased region" description="Polar residues" evidence="12">
    <location>
        <begin position="285"/>
        <end position="295"/>
    </location>
</feature>
<feature type="compositionally biased region" description="Basic and acidic residues" evidence="12">
    <location>
        <begin position="275"/>
        <end position="284"/>
    </location>
</feature>
<dbReference type="Pfam" id="PF00067">
    <property type="entry name" value="p450"/>
    <property type="match status" value="1"/>
</dbReference>
<gene>
    <name evidence="13" type="ORF">GH714_003401</name>
</gene>
<evidence type="ECO:0000256" key="7">
    <source>
        <dbReference type="ARBA" id="ARBA00022989"/>
    </source>
</evidence>
<evidence type="ECO:0000256" key="6">
    <source>
        <dbReference type="ARBA" id="ARBA00022723"/>
    </source>
</evidence>
<keyword evidence="7" id="KW-1133">Transmembrane helix</keyword>
<dbReference type="PANTHER" id="PTHR47953:SF19">
    <property type="entry name" value="OS06G0641600 PROTEIN"/>
    <property type="match status" value="1"/>
</dbReference>
<dbReference type="InterPro" id="IPR036396">
    <property type="entry name" value="Cyt_P450_sf"/>
</dbReference>
<dbReference type="GO" id="GO:0016705">
    <property type="term" value="F:oxidoreductase activity, acting on paired donors, with incorporation or reduction of molecular oxygen"/>
    <property type="evidence" value="ECO:0007669"/>
    <property type="project" value="InterPro"/>
</dbReference>
<dbReference type="SUPFAM" id="SSF48264">
    <property type="entry name" value="Cytochrome P450"/>
    <property type="match status" value="1"/>
</dbReference>
<dbReference type="SUPFAM" id="SSF52047">
    <property type="entry name" value="RNI-like"/>
    <property type="match status" value="1"/>
</dbReference>
<protein>
    <submittedName>
        <fullName evidence="13">Uncharacterized protein</fullName>
    </submittedName>
</protein>
<keyword evidence="14" id="KW-1185">Reference proteome</keyword>
<evidence type="ECO:0000256" key="8">
    <source>
        <dbReference type="ARBA" id="ARBA00023002"/>
    </source>
</evidence>
<keyword evidence="10" id="KW-0503">Monooxygenase</keyword>
<comment type="caution">
    <text evidence="13">The sequence shown here is derived from an EMBL/GenBank/DDBJ whole genome shotgun (WGS) entry which is preliminary data.</text>
</comment>
<keyword evidence="5" id="KW-0812">Transmembrane</keyword>
<reference evidence="13 14" key="1">
    <citation type="journal article" date="2020" name="Mol. Plant">
        <title>The Chromosome-Based Rubber Tree Genome Provides New Insights into Spurge Genome Evolution and Rubber Biosynthesis.</title>
        <authorList>
            <person name="Liu J."/>
            <person name="Shi C."/>
            <person name="Shi C.C."/>
            <person name="Li W."/>
            <person name="Zhang Q.J."/>
            <person name="Zhang Y."/>
            <person name="Li K."/>
            <person name="Lu H.F."/>
            <person name="Shi C."/>
            <person name="Zhu S.T."/>
            <person name="Xiao Z.Y."/>
            <person name="Nan H."/>
            <person name="Yue Y."/>
            <person name="Zhu X.G."/>
            <person name="Wu Y."/>
            <person name="Hong X.N."/>
            <person name="Fan G.Y."/>
            <person name="Tong Y."/>
            <person name="Zhang D."/>
            <person name="Mao C.L."/>
            <person name="Liu Y.L."/>
            <person name="Hao S.J."/>
            <person name="Liu W.Q."/>
            <person name="Lv M.Q."/>
            <person name="Zhang H.B."/>
            <person name="Liu Y."/>
            <person name="Hu-Tang G.R."/>
            <person name="Wang J.P."/>
            <person name="Wang J.H."/>
            <person name="Sun Y.H."/>
            <person name="Ni S.B."/>
            <person name="Chen W.B."/>
            <person name="Zhang X.C."/>
            <person name="Jiao Y.N."/>
            <person name="Eichler E.E."/>
            <person name="Li G.H."/>
            <person name="Liu X."/>
            <person name="Gao L.Z."/>
        </authorList>
    </citation>
    <scope>NUCLEOTIDE SEQUENCE [LARGE SCALE GENOMIC DNA]</scope>
    <source>
        <strain evidence="14">cv. GT1</strain>
        <tissue evidence="13">Leaf</tissue>
    </source>
</reference>
<dbReference type="AlphaFoldDB" id="A0A6A6KYI1"/>
<evidence type="ECO:0000256" key="1">
    <source>
        <dbReference type="ARBA" id="ARBA00001971"/>
    </source>
</evidence>
<evidence type="ECO:0000256" key="3">
    <source>
        <dbReference type="ARBA" id="ARBA00010617"/>
    </source>
</evidence>
<proteinExistence type="inferred from homology"/>
<dbReference type="InterPro" id="IPR032675">
    <property type="entry name" value="LRR_dom_sf"/>
</dbReference>
<name>A0A6A6KYI1_HEVBR</name>
<evidence type="ECO:0000256" key="12">
    <source>
        <dbReference type="SAM" id="MobiDB-lite"/>
    </source>
</evidence>
<keyword evidence="4" id="KW-0349">Heme</keyword>
<dbReference type="Proteomes" id="UP000467840">
    <property type="component" value="Chromosome 7"/>
</dbReference>
<dbReference type="InterPro" id="IPR001128">
    <property type="entry name" value="Cyt_P450"/>
</dbReference>
<evidence type="ECO:0000256" key="11">
    <source>
        <dbReference type="ARBA" id="ARBA00023136"/>
    </source>
</evidence>
<evidence type="ECO:0000313" key="14">
    <source>
        <dbReference type="Proteomes" id="UP000467840"/>
    </source>
</evidence>
<comment type="subcellular location">
    <subcellularLocation>
        <location evidence="2">Membrane</location>
        <topology evidence="2">Single-pass membrane protein</topology>
    </subcellularLocation>
</comment>
<accession>A0A6A6KYI1</accession>
<dbReference type="InterPro" id="IPR052306">
    <property type="entry name" value="CYP450_71D"/>
</dbReference>
<dbReference type="Gene3D" id="1.10.630.10">
    <property type="entry name" value="Cytochrome P450"/>
    <property type="match status" value="1"/>
</dbReference>
<dbReference type="EMBL" id="JAAGAX010000013">
    <property type="protein sequence ID" value="KAF2293617.1"/>
    <property type="molecule type" value="Genomic_DNA"/>
</dbReference>
<evidence type="ECO:0000313" key="13">
    <source>
        <dbReference type="EMBL" id="KAF2293617.1"/>
    </source>
</evidence>
<keyword evidence="11" id="KW-0472">Membrane</keyword>
<evidence type="ECO:0000256" key="9">
    <source>
        <dbReference type="ARBA" id="ARBA00023004"/>
    </source>
</evidence>
<dbReference type="GO" id="GO:0004497">
    <property type="term" value="F:monooxygenase activity"/>
    <property type="evidence" value="ECO:0007669"/>
    <property type="project" value="UniProtKB-KW"/>
</dbReference>
<evidence type="ECO:0000256" key="10">
    <source>
        <dbReference type="ARBA" id="ARBA00023033"/>
    </source>
</evidence>
<sequence>MKTHDVIFAQRPFVLVAEFIFYNRGAIFFLHLMETTGGRFEKFVHWSFLVQSVCSCSDRSEKKRYQNLVKSISSSAGSPVNLSKMLFSSSCSVIARAAFGKKCKDQETFIPLAKEALKMMEGFSVAELFPSIKLLRVITGIQYRLEKLHKRLDMVLENIINEHRIYRATAKTNGDQGEAEVEDIVNTLLNLQEHGDLEFPLTTNNQSNYPDCFNQVITLSCCRMCLLVGLIHQLQVEWAMSELIKNPRAMSKAQAEVRQVLTEKEMLRKQGLKNEVLKGSDQRNSENTPSSSNNWAKLPKFHPLPPLHYMTNEPMDETFWCSCENLLKLQRLSVSGLSTDLTFVYIGRYAKNLETLAVAFAGSSVWGTQCVLGGCPKLRKLEIRDCPFGNATLLSGLEKYESMRSLWMSSCNVTMNGCRPLAREMPRLNVEVMKEEGVMTVRLMKFMFTVLLQVQEEMALLLSLLFQNAMRLHI</sequence>
<dbReference type="GO" id="GO:0005506">
    <property type="term" value="F:iron ion binding"/>
    <property type="evidence" value="ECO:0007669"/>
    <property type="project" value="InterPro"/>
</dbReference>
<dbReference type="GO" id="GO:0020037">
    <property type="term" value="F:heme binding"/>
    <property type="evidence" value="ECO:0007669"/>
    <property type="project" value="InterPro"/>
</dbReference>
<organism evidence="13 14">
    <name type="scientific">Hevea brasiliensis</name>
    <name type="common">Para rubber tree</name>
    <name type="synonym">Siphonia brasiliensis</name>
    <dbReference type="NCBI Taxonomy" id="3981"/>
    <lineage>
        <taxon>Eukaryota</taxon>
        <taxon>Viridiplantae</taxon>
        <taxon>Streptophyta</taxon>
        <taxon>Embryophyta</taxon>
        <taxon>Tracheophyta</taxon>
        <taxon>Spermatophyta</taxon>
        <taxon>Magnoliopsida</taxon>
        <taxon>eudicotyledons</taxon>
        <taxon>Gunneridae</taxon>
        <taxon>Pentapetalae</taxon>
        <taxon>rosids</taxon>
        <taxon>fabids</taxon>
        <taxon>Malpighiales</taxon>
        <taxon>Euphorbiaceae</taxon>
        <taxon>Crotonoideae</taxon>
        <taxon>Micrandreae</taxon>
        <taxon>Hevea</taxon>
    </lineage>
</organism>
<dbReference type="PANTHER" id="PTHR47953">
    <property type="entry name" value="OS08G0105600 PROTEIN"/>
    <property type="match status" value="1"/>
</dbReference>
<evidence type="ECO:0000256" key="2">
    <source>
        <dbReference type="ARBA" id="ARBA00004167"/>
    </source>
</evidence>
<evidence type="ECO:0000256" key="4">
    <source>
        <dbReference type="ARBA" id="ARBA00022617"/>
    </source>
</evidence>